<organism evidence="1 2">
    <name type="scientific">Clostridium botulinum (strain Langeland / NCTC 10281 / Type F)</name>
    <dbReference type="NCBI Taxonomy" id="441772"/>
    <lineage>
        <taxon>Bacteria</taxon>
        <taxon>Bacillati</taxon>
        <taxon>Bacillota</taxon>
        <taxon>Clostridia</taxon>
        <taxon>Eubacteriales</taxon>
        <taxon>Clostridiaceae</taxon>
        <taxon>Clostridium</taxon>
    </lineage>
</organism>
<protein>
    <submittedName>
        <fullName evidence="1">Uncharacterized protein</fullName>
    </submittedName>
</protein>
<dbReference type="Proteomes" id="UP000002410">
    <property type="component" value="Chromosome"/>
</dbReference>
<reference evidence="2" key="1">
    <citation type="submission" date="2007-06" db="EMBL/GenBank/DDBJ databases">
        <authorList>
            <person name="Brinkac L.M."/>
            <person name="Daugherty S."/>
            <person name="Dodson R.J."/>
            <person name="Madupu R."/>
            <person name="Brown J.L."/>
            <person name="Bruce D."/>
            <person name="Detter C."/>
            <person name="Munk C."/>
            <person name="Smith L.A."/>
            <person name="Smith T.J."/>
            <person name="White O."/>
            <person name="Brettin T.S."/>
        </authorList>
    </citation>
    <scope>NUCLEOTIDE SEQUENCE [LARGE SCALE GENOMIC DNA]</scope>
    <source>
        <strain evidence="2">Langeland / NCTC 10281 / Type F</strain>
    </source>
</reference>
<sequence>MLQNSLNIGIYNKSILYIMNTKALLTKTKDIFLLGGS</sequence>
<evidence type="ECO:0000313" key="2">
    <source>
        <dbReference type="Proteomes" id="UP000002410"/>
    </source>
</evidence>
<dbReference type="HOGENOM" id="CLU_3342077_0_0_9"/>
<accession>A7GIW6</accession>
<gene>
    <name evidence="1" type="ordered locus">CLI_3554</name>
</gene>
<dbReference type="EMBL" id="CP000728">
    <property type="protein sequence ID" value="ABS39623.1"/>
    <property type="molecule type" value="Genomic_DNA"/>
</dbReference>
<name>A7GIW6_CLOBL</name>
<dbReference type="KEGG" id="cbf:CLI_3554"/>
<evidence type="ECO:0000313" key="1">
    <source>
        <dbReference type="EMBL" id="ABS39623.1"/>
    </source>
</evidence>
<dbReference type="AlphaFoldDB" id="A7GIW6"/>
<proteinExistence type="predicted"/>